<name>A0A1Y2E5Z2_9PEZI</name>
<dbReference type="PANTHER" id="PTHR10695:SF46">
    <property type="entry name" value="BIFUNCTIONAL COENZYME A SYNTHASE-RELATED"/>
    <property type="match status" value="1"/>
</dbReference>
<keyword evidence="3" id="KW-1185">Reference proteome</keyword>
<dbReference type="EMBL" id="MCFJ01000004">
    <property type="protein sequence ID" value="ORY66978.1"/>
    <property type="molecule type" value="Genomic_DNA"/>
</dbReference>
<dbReference type="Gene3D" id="3.40.50.620">
    <property type="entry name" value="HUPs"/>
    <property type="match status" value="1"/>
</dbReference>
<evidence type="ECO:0000259" key="1">
    <source>
        <dbReference type="Pfam" id="PF01467"/>
    </source>
</evidence>
<sequence>MEENNLPSLLLLPPPPHPSDRVALSAAYRPSLKSAIAKLKDQNSPSGALLIVAVASPVLSGRSQRQKSLSWTQVQSILAGIYSIVSVICAQLGVATDAGAGRDSVDVRVVLVDHDLTRKPTSDSKPAIASNNTVVVDLVTFVSAYHPWKYVFGVGNEAGHQLLSTYLKMFEGKQPLRQDQIVVVEGGLTLNVEASNPTQPPQITGHDVVCLGGTFDHLHPGHKLLLTAAALLLSIPAEGTAKPCVLIIGITGDELLKNKKYAEYVQPWEDRALNVIKFLSSMVELQKDGWKDGLEPKLAKKDGEITASFRADTISIQCVKIQDAFGPTITEENIGALVVSGETRSGGGAVNDRRRELGWKPLEMFEVDVLDAEEIADMPTKTENFASKISSTAIRKRKAEACL</sequence>
<dbReference type="Pfam" id="PF01467">
    <property type="entry name" value="CTP_transf_like"/>
    <property type="match status" value="1"/>
</dbReference>
<dbReference type="SUPFAM" id="SSF52374">
    <property type="entry name" value="Nucleotidylyl transferase"/>
    <property type="match status" value="1"/>
</dbReference>
<dbReference type="Proteomes" id="UP000193689">
    <property type="component" value="Unassembled WGS sequence"/>
</dbReference>
<dbReference type="InParanoid" id="A0A1Y2E5Z2"/>
<dbReference type="GO" id="GO:0004140">
    <property type="term" value="F:dephospho-CoA kinase activity"/>
    <property type="evidence" value="ECO:0007669"/>
    <property type="project" value="TreeGrafter"/>
</dbReference>
<dbReference type="AlphaFoldDB" id="A0A1Y2E5Z2"/>
<comment type="caution">
    <text evidence="2">The sequence shown here is derived from an EMBL/GenBank/DDBJ whole genome shotgun (WGS) entry which is preliminary data.</text>
</comment>
<evidence type="ECO:0000313" key="3">
    <source>
        <dbReference type="Proteomes" id="UP000193689"/>
    </source>
</evidence>
<dbReference type="OrthoDB" id="330671at2759"/>
<dbReference type="RefSeq" id="XP_040717602.1">
    <property type="nucleotide sequence ID" value="XM_040855570.1"/>
</dbReference>
<reference evidence="2 3" key="1">
    <citation type="submission" date="2016-07" db="EMBL/GenBank/DDBJ databases">
        <title>Pervasive Adenine N6-methylation of Active Genes in Fungi.</title>
        <authorList>
            <consortium name="DOE Joint Genome Institute"/>
            <person name="Mondo S.J."/>
            <person name="Dannebaum R.O."/>
            <person name="Kuo R.C."/>
            <person name="Labutti K."/>
            <person name="Haridas S."/>
            <person name="Kuo A."/>
            <person name="Salamov A."/>
            <person name="Ahrendt S.R."/>
            <person name="Lipzen A."/>
            <person name="Sullivan W."/>
            <person name="Andreopoulos W.B."/>
            <person name="Clum A."/>
            <person name="Lindquist E."/>
            <person name="Daum C."/>
            <person name="Ramamoorthy G.K."/>
            <person name="Gryganskyi A."/>
            <person name="Culley D."/>
            <person name="Magnuson J.K."/>
            <person name="James T.Y."/>
            <person name="O'Malley M.A."/>
            <person name="Stajich J.E."/>
            <person name="Spatafora J.W."/>
            <person name="Visel A."/>
            <person name="Grigoriev I.V."/>
        </authorList>
    </citation>
    <scope>NUCLEOTIDE SEQUENCE [LARGE SCALE GENOMIC DNA]</scope>
    <source>
        <strain evidence="2 3">CBS 129021</strain>
    </source>
</reference>
<dbReference type="PANTHER" id="PTHR10695">
    <property type="entry name" value="DEPHOSPHO-COA KINASE-RELATED"/>
    <property type="match status" value="1"/>
</dbReference>
<protein>
    <recommendedName>
        <fullName evidence="1">Cytidyltransferase-like domain-containing protein</fullName>
    </recommendedName>
</protein>
<dbReference type="GeneID" id="63771782"/>
<accession>A0A1Y2E5Z2</accession>
<dbReference type="GO" id="GO:0015937">
    <property type="term" value="P:coenzyme A biosynthetic process"/>
    <property type="evidence" value="ECO:0007669"/>
    <property type="project" value="TreeGrafter"/>
</dbReference>
<dbReference type="InterPro" id="IPR014729">
    <property type="entry name" value="Rossmann-like_a/b/a_fold"/>
</dbReference>
<proteinExistence type="predicted"/>
<dbReference type="STRING" id="1141098.A0A1Y2E5Z2"/>
<feature type="domain" description="Cytidyltransferase-like" evidence="1">
    <location>
        <begin position="211"/>
        <end position="397"/>
    </location>
</feature>
<gene>
    <name evidence="2" type="ORF">BCR38DRAFT_337925</name>
</gene>
<dbReference type="InterPro" id="IPR004821">
    <property type="entry name" value="Cyt_trans-like"/>
</dbReference>
<evidence type="ECO:0000313" key="2">
    <source>
        <dbReference type="EMBL" id="ORY66978.1"/>
    </source>
</evidence>
<organism evidence="2 3">
    <name type="scientific">Pseudomassariella vexata</name>
    <dbReference type="NCBI Taxonomy" id="1141098"/>
    <lineage>
        <taxon>Eukaryota</taxon>
        <taxon>Fungi</taxon>
        <taxon>Dikarya</taxon>
        <taxon>Ascomycota</taxon>
        <taxon>Pezizomycotina</taxon>
        <taxon>Sordariomycetes</taxon>
        <taxon>Xylariomycetidae</taxon>
        <taxon>Amphisphaeriales</taxon>
        <taxon>Pseudomassariaceae</taxon>
        <taxon>Pseudomassariella</taxon>
    </lineage>
</organism>